<gene>
    <name evidence="4" type="ORF">CLPU_10c00150</name>
</gene>
<evidence type="ECO:0000259" key="3">
    <source>
        <dbReference type="Pfam" id="PF25137"/>
    </source>
</evidence>
<dbReference type="STRING" id="1503.CLPU_10c00150"/>
<dbReference type="FunFam" id="3.40.50.1970:FF:000003">
    <property type="entry name" value="Alcohol dehydrogenase, iron-containing"/>
    <property type="match status" value="1"/>
</dbReference>
<dbReference type="Pfam" id="PF00465">
    <property type="entry name" value="Fe-ADH"/>
    <property type="match status" value="1"/>
</dbReference>
<dbReference type="OrthoDB" id="9801156at2"/>
<dbReference type="InterPro" id="IPR001670">
    <property type="entry name" value="ADH_Fe/GldA"/>
</dbReference>
<name>A0A0L0W953_GOTPU</name>
<comment type="caution">
    <text evidence="4">The sequence shown here is derived from an EMBL/GenBank/DDBJ whole genome shotgun (WGS) entry which is preliminary data.</text>
</comment>
<keyword evidence="5" id="KW-1185">Reference proteome</keyword>
<feature type="domain" description="Alcohol dehydrogenase iron-type/glycerol dehydrogenase GldA" evidence="2">
    <location>
        <begin position="9"/>
        <end position="178"/>
    </location>
</feature>
<dbReference type="GO" id="GO:0005829">
    <property type="term" value="C:cytosol"/>
    <property type="evidence" value="ECO:0007669"/>
    <property type="project" value="TreeGrafter"/>
</dbReference>
<dbReference type="Proteomes" id="UP000037267">
    <property type="component" value="Unassembled WGS sequence"/>
</dbReference>
<dbReference type="PATRIC" id="fig|1503.3.peg.14"/>
<dbReference type="Gene3D" id="3.40.50.1970">
    <property type="match status" value="1"/>
</dbReference>
<dbReference type="PANTHER" id="PTHR43633">
    <property type="entry name" value="ALCOHOL DEHYDROGENASE YQHD"/>
    <property type="match status" value="1"/>
</dbReference>
<dbReference type="GO" id="GO:1990362">
    <property type="term" value="F:butanol dehydrogenase (NAD+) activity"/>
    <property type="evidence" value="ECO:0007669"/>
    <property type="project" value="InterPro"/>
</dbReference>
<dbReference type="InterPro" id="IPR044731">
    <property type="entry name" value="BDH-like"/>
</dbReference>
<dbReference type="Gene3D" id="1.20.1090.10">
    <property type="entry name" value="Dehydroquinate synthase-like - alpha domain"/>
    <property type="match status" value="1"/>
</dbReference>
<dbReference type="CDD" id="cd08187">
    <property type="entry name" value="BDH"/>
    <property type="match status" value="1"/>
</dbReference>
<proteinExistence type="predicted"/>
<dbReference type="Pfam" id="PF25137">
    <property type="entry name" value="ADH_Fe_C"/>
    <property type="match status" value="1"/>
</dbReference>
<evidence type="ECO:0000313" key="4">
    <source>
        <dbReference type="EMBL" id="KNF07961.1"/>
    </source>
</evidence>
<dbReference type="EMBL" id="LGSS01000010">
    <property type="protein sequence ID" value="KNF07961.1"/>
    <property type="molecule type" value="Genomic_DNA"/>
</dbReference>
<dbReference type="SUPFAM" id="SSF56796">
    <property type="entry name" value="Dehydroquinate synthase-like"/>
    <property type="match status" value="1"/>
</dbReference>
<dbReference type="GO" id="GO:0008106">
    <property type="term" value="F:alcohol dehydrogenase (NADP+) activity"/>
    <property type="evidence" value="ECO:0007669"/>
    <property type="project" value="TreeGrafter"/>
</dbReference>
<dbReference type="InterPro" id="IPR018211">
    <property type="entry name" value="ADH_Fe_CS"/>
</dbReference>
<feature type="domain" description="Fe-containing alcohol dehydrogenase-like C-terminal" evidence="3">
    <location>
        <begin position="189"/>
        <end position="387"/>
    </location>
</feature>
<dbReference type="PROSITE" id="PS00913">
    <property type="entry name" value="ADH_IRON_1"/>
    <property type="match status" value="1"/>
</dbReference>
<sequence>MDNFIFENPTKVIFGQDTIKNIGTEIKSHNVKKVLVLYGKGSIFKNGVYDTAIGSLKENDIDIIEIGGVKSNPVLSKVYEAIEVGKKEKVDGILAIGGGSTIDTAKTVSAGICYEGDIWDAFEKTYIIDKALPIFTILTISATGSEMNGGCVITKEDEKKKWSTSASVLYPKVSIIDPTIQSTLPKEQTVYGAVDAISHILECYFIGGDKTDVIDEMSEGIIRTIMKHSKILIKDPNNYNSRSQLAWSATLALNGNLKIAKNGGDWATHGIEHSVSAFTDVAHGAGLAIIHPAWMKYVYKEDVNKFKRFGENIFGIKEGTSEEIALEGISKLKEFFKDLGAPTTLKELGIKKEELDKFADNTELVTPLGRLKALNRQDILNILKIAYE</sequence>
<dbReference type="RefSeq" id="WP_050355613.1">
    <property type="nucleotide sequence ID" value="NZ_LGSS01000010.1"/>
</dbReference>
<dbReference type="GO" id="GO:1990002">
    <property type="term" value="F:methylglyoxal reductase (NADPH) (acetol producing) activity"/>
    <property type="evidence" value="ECO:0007669"/>
    <property type="project" value="TreeGrafter"/>
</dbReference>
<dbReference type="PROSITE" id="PS00060">
    <property type="entry name" value="ADH_IRON_2"/>
    <property type="match status" value="1"/>
</dbReference>
<evidence type="ECO:0000313" key="5">
    <source>
        <dbReference type="Proteomes" id="UP000037267"/>
    </source>
</evidence>
<keyword evidence="1" id="KW-0560">Oxidoreductase</keyword>
<dbReference type="InterPro" id="IPR056798">
    <property type="entry name" value="ADH_Fe_C"/>
</dbReference>
<evidence type="ECO:0000259" key="2">
    <source>
        <dbReference type="Pfam" id="PF00465"/>
    </source>
</evidence>
<dbReference type="AlphaFoldDB" id="A0A0L0W953"/>
<evidence type="ECO:0000256" key="1">
    <source>
        <dbReference type="ARBA" id="ARBA00023002"/>
    </source>
</evidence>
<organism evidence="4 5">
    <name type="scientific">Gottschalkia purinilytica</name>
    <name type="common">Clostridium purinilyticum</name>
    <dbReference type="NCBI Taxonomy" id="1503"/>
    <lineage>
        <taxon>Bacteria</taxon>
        <taxon>Bacillati</taxon>
        <taxon>Bacillota</taxon>
        <taxon>Tissierellia</taxon>
        <taxon>Tissierellales</taxon>
        <taxon>Gottschalkiaceae</taxon>
        <taxon>Gottschalkia</taxon>
    </lineage>
</organism>
<dbReference type="PANTHER" id="PTHR43633:SF1">
    <property type="entry name" value="ALCOHOL DEHYDROGENASE YQHD"/>
    <property type="match status" value="1"/>
</dbReference>
<protein>
    <submittedName>
        <fullName evidence="4">Iron-containing alcohol dehydrogenase</fullName>
    </submittedName>
</protein>
<reference evidence="5" key="1">
    <citation type="submission" date="2015-07" db="EMBL/GenBank/DDBJ databases">
        <title>Draft genome sequence of the purine-degrading Gottschalkia purinilyticum DSM 1384 (formerly Clostridium purinilyticum).</title>
        <authorList>
            <person name="Poehlein A."/>
            <person name="Schiel-Bengelsdorf B."/>
            <person name="Bengelsdorf F.R."/>
            <person name="Daniel R."/>
            <person name="Duerre P."/>
        </authorList>
    </citation>
    <scope>NUCLEOTIDE SEQUENCE [LARGE SCALE GENOMIC DNA]</scope>
    <source>
        <strain evidence="5">DSM 1384</strain>
    </source>
</reference>
<accession>A0A0L0W953</accession>
<dbReference type="GO" id="GO:0046872">
    <property type="term" value="F:metal ion binding"/>
    <property type="evidence" value="ECO:0007669"/>
    <property type="project" value="InterPro"/>
</dbReference>